<organism evidence="2">
    <name type="scientific">uncultured organism</name>
    <dbReference type="NCBI Taxonomy" id="155900"/>
    <lineage>
        <taxon>unclassified sequences</taxon>
        <taxon>environmental samples</taxon>
    </lineage>
</organism>
<feature type="transmembrane region" description="Helical" evidence="1">
    <location>
        <begin position="20"/>
        <end position="41"/>
    </location>
</feature>
<accession>M1PWI8</accession>
<keyword evidence="1" id="KW-0812">Transmembrane</keyword>
<feature type="transmembrane region" description="Helical" evidence="1">
    <location>
        <begin position="47"/>
        <end position="65"/>
    </location>
</feature>
<dbReference type="Pfam" id="PF07155">
    <property type="entry name" value="ECF-ribofla_trS"/>
    <property type="match status" value="1"/>
</dbReference>
<name>M1PWI8_9ZZZZ</name>
<protein>
    <submittedName>
        <fullName evidence="2">Integral membrane protein</fullName>
    </submittedName>
</protein>
<dbReference type="AlphaFoldDB" id="M1PWI8"/>
<dbReference type="GO" id="GO:0016020">
    <property type="term" value="C:membrane"/>
    <property type="evidence" value="ECO:0007669"/>
    <property type="project" value="InterPro"/>
</dbReference>
<keyword evidence="1" id="KW-1133">Transmembrane helix</keyword>
<feature type="transmembrane region" description="Helical" evidence="1">
    <location>
        <begin position="115"/>
        <end position="132"/>
    </location>
</feature>
<reference evidence="2" key="1">
    <citation type="journal article" date="2013" name="Syst. Appl. Microbiol.">
        <title>New insights into the archaeal diversity of a hypersaline microbial mat obtained by a metagenomic approach.</title>
        <authorList>
            <person name="Lopez-Lopez A."/>
            <person name="Richter M."/>
            <person name="Pena A."/>
            <person name="Tamames J."/>
            <person name="Rossello-Mora R."/>
        </authorList>
    </citation>
    <scope>NUCLEOTIDE SEQUENCE</scope>
</reference>
<dbReference type="PANTHER" id="PTHR37815:SF3">
    <property type="entry name" value="UPF0397 PROTEIN SPR0429"/>
    <property type="match status" value="1"/>
</dbReference>
<evidence type="ECO:0000313" key="2">
    <source>
        <dbReference type="EMBL" id="AGF93499.1"/>
    </source>
</evidence>
<dbReference type="EMBL" id="JX684094">
    <property type="protein sequence ID" value="AGF93499.1"/>
    <property type="molecule type" value="Genomic_DNA"/>
</dbReference>
<proteinExistence type="predicted"/>
<feature type="transmembrane region" description="Helical" evidence="1">
    <location>
        <begin position="77"/>
        <end position="95"/>
    </location>
</feature>
<dbReference type="Gene3D" id="1.10.1760.20">
    <property type="match status" value="1"/>
</dbReference>
<dbReference type="PANTHER" id="PTHR37815">
    <property type="entry name" value="UPF0397 PROTEIN BC_2624-RELATED"/>
    <property type="match status" value="1"/>
</dbReference>
<dbReference type="InterPro" id="IPR009825">
    <property type="entry name" value="ECF_substrate-spec-like"/>
</dbReference>
<gene>
    <name evidence="2" type="ORF">FLSS-28_0017</name>
</gene>
<sequence>MKKPGIRERLAGFNFKDFDARILSFLALFIAFTSVATYLHIPGPSSSYFNLGEVAIYIIALTFGARAGAVAGGLGSALVDVLLGYSIWAPFTLIIKGLEGYVVGKIAREGSWKFNIAAIVTGGNIMVLGYALTKGFLISWPAVLPEIGIDYGQMLIGGAVALPISYQLNNYFASLDK</sequence>
<evidence type="ECO:0000256" key="1">
    <source>
        <dbReference type="SAM" id="Phobius"/>
    </source>
</evidence>
<keyword evidence="1" id="KW-0472">Membrane</keyword>